<dbReference type="EMBL" id="RCSS01000114">
    <property type="protein sequence ID" value="RVD92956.1"/>
    <property type="molecule type" value="Genomic_DNA"/>
</dbReference>
<keyword evidence="2" id="KW-1185">Reference proteome</keyword>
<gene>
    <name evidence="1" type="ORF">TUBRATIS_005290</name>
</gene>
<comment type="caution">
    <text evidence="1">The sequence shown here is derived from an EMBL/GenBank/DDBJ whole genome shotgun (WGS) entry which is preliminary data.</text>
</comment>
<sequence>MWSKNELNEIKFIRYLYEKYNKEVSLEKIYYNKVFSFHLTRTYASFKAKFYRMVDKETNSDLIEILDFDSRISYITKSLNLQLTSQFKKIYKYVILQDLLKLGIIE</sequence>
<organism evidence="1 2">
    <name type="scientific">Tubulinosema ratisbonensis</name>
    <dbReference type="NCBI Taxonomy" id="291195"/>
    <lineage>
        <taxon>Eukaryota</taxon>
        <taxon>Fungi</taxon>
        <taxon>Fungi incertae sedis</taxon>
        <taxon>Microsporidia</taxon>
        <taxon>Tubulinosematoidea</taxon>
        <taxon>Tubulinosematidae</taxon>
        <taxon>Tubulinosema</taxon>
    </lineage>
</organism>
<dbReference type="Proteomes" id="UP000282876">
    <property type="component" value="Unassembled WGS sequence"/>
</dbReference>
<accession>A0A437APP9</accession>
<dbReference type="AlphaFoldDB" id="A0A437APP9"/>
<name>A0A437APP9_9MICR</name>
<protein>
    <submittedName>
        <fullName evidence="1">Uncharacterized protein</fullName>
    </submittedName>
</protein>
<proteinExistence type="predicted"/>
<dbReference type="VEuPathDB" id="MicrosporidiaDB:TUBRATIS_005290"/>
<evidence type="ECO:0000313" key="2">
    <source>
        <dbReference type="Proteomes" id="UP000282876"/>
    </source>
</evidence>
<reference evidence="1 2" key="1">
    <citation type="submission" date="2018-10" db="EMBL/GenBank/DDBJ databases">
        <title>Draft genome sequence of the microsporidian Tubulinosema ratisbonensis.</title>
        <authorList>
            <person name="Polonais V."/>
            <person name="Peyretaillade E."/>
            <person name="Niehus S."/>
            <person name="Wawrzyniak I."/>
            <person name="Franchet A."/>
            <person name="Gaspin C."/>
            <person name="Reichstadt M."/>
            <person name="Belser C."/>
            <person name="Labadie K."/>
            <person name="Delbac F."/>
            <person name="Ferrandon D."/>
        </authorList>
    </citation>
    <scope>NUCLEOTIDE SEQUENCE [LARGE SCALE GENOMIC DNA]</scope>
    <source>
        <strain evidence="1 2">Franzen</strain>
    </source>
</reference>
<evidence type="ECO:0000313" key="1">
    <source>
        <dbReference type="EMBL" id="RVD92956.1"/>
    </source>
</evidence>